<dbReference type="OrthoDB" id="9890660at2759"/>
<dbReference type="Gene3D" id="3.90.1170.50">
    <property type="entry name" value="Aldehyde oxidase/xanthine dehydrogenase, a/b hammerhead"/>
    <property type="match status" value="1"/>
</dbReference>
<dbReference type="InterPro" id="IPR037165">
    <property type="entry name" value="AldOxase/xan_DH_Mopterin-bd_sf"/>
</dbReference>
<dbReference type="FunFam" id="3.30.465.10:FF:000004">
    <property type="entry name" value="Xanthine dehydrogenase/oxidase"/>
    <property type="match status" value="1"/>
</dbReference>
<dbReference type="GO" id="GO:0016491">
    <property type="term" value="F:oxidoreductase activity"/>
    <property type="evidence" value="ECO:0007669"/>
    <property type="project" value="UniProtKB-KW"/>
</dbReference>
<keyword evidence="5" id="KW-0560">Oxidoreductase</keyword>
<dbReference type="SUPFAM" id="SSF56003">
    <property type="entry name" value="Molybdenum cofactor-binding domain"/>
    <property type="match status" value="1"/>
</dbReference>
<evidence type="ECO:0000256" key="4">
    <source>
        <dbReference type="ARBA" id="ARBA00022723"/>
    </source>
</evidence>
<evidence type="ECO:0000256" key="2">
    <source>
        <dbReference type="ARBA" id="ARBA00001974"/>
    </source>
</evidence>
<keyword evidence="7" id="KW-0411">Iron-sulfur</keyword>
<dbReference type="AlphaFoldDB" id="A0A8J6EQM5"/>
<dbReference type="InterPro" id="IPR036318">
    <property type="entry name" value="FAD-bd_PCMH-like_sf"/>
</dbReference>
<dbReference type="InterPro" id="IPR008274">
    <property type="entry name" value="AldOxase/xan_DH_MoCoBD1"/>
</dbReference>
<dbReference type="FunFam" id="3.90.1170.50:FF:000001">
    <property type="entry name" value="Aldehyde oxidase 1"/>
    <property type="match status" value="1"/>
</dbReference>
<dbReference type="SUPFAM" id="SSF54665">
    <property type="entry name" value="CO dehydrogenase molybdoprotein N-domain-like"/>
    <property type="match status" value="1"/>
</dbReference>
<dbReference type="InterPro" id="IPR016167">
    <property type="entry name" value="FAD-bd_PCMH_sub1"/>
</dbReference>
<evidence type="ECO:0000256" key="3">
    <source>
        <dbReference type="ARBA" id="ARBA00022714"/>
    </source>
</evidence>
<proteinExistence type="predicted"/>
<dbReference type="Proteomes" id="UP000770717">
    <property type="component" value="Unassembled WGS sequence"/>
</dbReference>
<accession>A0A8J6EQM5</accession>
<keyword evidence="11" id="KW-1185">Reference proteome</keyword>
<dbReference type="InterPro" id="IPR005107">
    <property type="entry name" value="CO_DH_flav_C"/>
</dbReference>
<dbReference type="Pfam" id="PF01315">
    <property type="entry name" value="Ald_Xan_dh_C"/>
    <property type="match status" value="1"/>
</dbReference>
<organism evidence="10 11">
    <name type="scientific">Eleutherodactylus coqui</name>
    <name type="common">Puerto Rican coqui</name>
    <dbReference type="NCBI Taxonomy" id="57060"/>
    <lineage>
        <taxon>Eukaryota</taxon>
        <taxon>Metazoa</taxon>
        <taxon>Chordata</taxon>
        <taxon>Craniata</taxon>
        <taxon>Vertebrata</taxon>
        <taxon>Euteleostomi</taxon>
        <taxon>Amphibia</taxon>
        <taxon>Batrachia</taxon>
        <taxon>Anura</taxon>
        <taxon>Neobatrachia</taxon>
        <taxon>Hyloidea</taxon>
        <taxon>Eleutherodactylidae</taxon>
        <taxon>Eleutherodactylinae</taxon>
        <taxon>Eleutherodactylus</taxon>
        <taxon>Eleutherodactylus</taxon>
    </lineage>
</organism>
<dbReference type="SMART" id="SM01092">
    <property type="entry name" value="CO_deh_flav_C"/>
    <property type="match status" value="1"/>
</dbReference>
<dbReference type="PANTHER" id="PTHR45444">
    <property type="entry name" value="XANTHINE DEHYDROGENASE"/>
    <property type="match status" value="1"/>
</dbReference>
<evidence type="ECO:0000256" key="7">
    <source>
        <dbReference type="ARBA" id="ARBA00023014"/>
    </source>
</evidence>
<dbReference type="SUPFAM" id="SSF56176">
    <property type="entry name" value="FAD-binding/transporter-associated domain-like"/>
    <property type="match status" value="1"/>
</dbReference>
<dbReference type="GO" id="GO:0071949">
    <property type="term" value="F:FAD binding"/>
    <property type="evidence" value="ECO:0007669"/>
    <property type="project" value="InterPro"/>
</dbReference>
<feature type="non-terminal residue" evidence="10">
    <location>
        <position position="1"/>
    </location>
</feature>
<evidence type="ECO:0000256" key="6">
    <source>
        <dbReference type="ARBA" id="ARBA00023004"/>
    </source>
</evidence>
<dbReference type="Pfam" id="PF02738">
    <property type="entry name" value="MoCoBD_1"/>
    <property type="match status" value="1"/>
</dbReference>
<dbReference type="InterPro" id="IPR016166">
    <property type="entry name" value="FAD-bd_PCMH"/>
</dbReference>
<reference evidence="10" key="1">
    <citation type="thesis" date="2020" institute="ProQuest LLC" country="789 East Eisenhower Parkway, Ann Arbor, MI, USA">
        <title>Comparative Genomics and Chromosome Evolution.</title>
        <authorList>
            <person name="Mudd A.B."/>
        </authorList>
    </citation>
    <scope>NUCLEOTIDE SEQUENCE</scope>
    <source>
        <strain evidence="10">HN-11 Male</strain>
        <tissue evidence="10">Kidney and liver</tissue>
    </source>
</reference>
<comment type="caution">
    <text evidence="10">The sequence shown here is derived from an EMBL/GenBank/DDBJ whole genome shotgun (WGS) entry which is preliminary data.</text>
</comment>
<dbReference type="InterPro" id="IPR016208">
    <property type="entry name" value="Ald_Oxase/xanthine_DH-like"/>
</dbReference>
<dbReference type="EMBL" id="WNTK01000015">
    <property type="protein sequence ID" value="KAG9473350.1"/>
    <property type="molecule type" value="Genomic_DNA"/>
</dbReference>
<evidence type="ECO:0000313" key="10">
    <source>
        <dbReference type="EMBL" id="KAG9473350.1"/>
    </source>
</evidence>
<comment type="cofactor">
    <cofactor evidence="2">
        <name>FAD</name>
        <dbReference type="ChEBI" id="CHEBI:57692"/>
    </cofactor>
</comment>
<evidence type="ECO:0000313" key="11">
    <source>
        <dbReference type="Proteomes" id="UP000770717"/>
    </source>
</evidence>
<dbReference type="SMART" id="SM01008">
    <property type="entry name" value="Ald_Xan_dh_C"/>
    <property type="match status" value="1"/>
</dbReference>
<name>A0A8J6EQM5_ELECQ</name>
<dbReference type="Gene3D" id="3.30.365.10">
    <property type="entry name" value="Aldehyde oxidase/xanthine dehydrogenase, molybdopterin binding domain"/>
    <property type="match status" value="3"/>
</dbReference>
<dbReference type="GO" id="GO:0005506">
    <property type="term" value="F:iron ion binding"/>
    <property type="evidence" value="ECO:0007669"/>
    <property type="project" value="InterPro"/>
</dbReference>
<dbReference type="GO" id="GO:0051537">
    <property type="term" value="F:2 iron, 2 sulfur cluster binding"/>
    <property type="evidence" value="ECO:0007669"/>
    <property type="project" value="UniProtKB-KW"/>
</dbReference>
<comment type="cofactor">
    <cofactor evidence="8">
        <name>[2Fe-2S] cluster</name>
        <dbReference type="ChEBI" id="CHEBI:190135"/>
    </cofactor>
</comment>
<evidence type="ECO:0000256" key="5">
    <source>
        <dbReference type="ARBA" id="ARBA00023002"/>
    </source>
</evidence>
<dbReference type="Gene3D" id="3.30.465.10">
    <property type="match status" value="1"/>
</dbReference>
<dbReference type="SUPFAM" id="SSF55447">
    <property type="entry name" value="CO dehydrogenase flavoprotein C-terminal domain-like"/>
    <property type="match status" value="1"/>
</dbReference>
<evidence type="ECO:0000259" key="9">
    <source>
        <dbReference type="PROSITE" id="PS51387"/>
    </source>
</evidence>
<evidence type="ECO:0000256" key="1">
    <source>
        <dbReference type="ARBA" id="ARBA00001924"/>
    </source>
</evidence>
<dbReference type="InterPro" id="IPR002346">
    <property type="entry name" value="Mopterin_DH_FAD-bd"/>
</dbReference>
<keyword evidence="6" id="KW-0408">Iron</keyword>
<keyword evidence="3" id="KW-0001">2Fe-2S</keyword>
<gene>
    <name evidence="10" type="ORF">GDO78_016495</name>
</gene>
<dbReference type="FunFam" id="3.30.43.10:FF:000001">
    <property type="entry name" value="Xanthine dehydrogenase/oxidase"/>
    <property type="match status" value="1"/>
</dbReference>
<dbReference type="Gene3D" id="3.30.390.50">
    <property type="entry name" value="CO dehydrogenase flavoprotein, C-terminal domain"/>
    <property type="match status" value="1"/>
</dbReference>
<dbReference type="PANTHER" id="PTHR45444:SF3">
    <property type="entry name" value="XANTHINE DEHYDROGENASE"/>
    <property type="match status" value="1"/>
</dbReference>
<comment type="cofactor">
    <cofactor evidence="1">
        <name>Mo-molybdopterin</name>
        <dbReference type="ChEBI" id="CHEBI:71302"/>
    </cofactor>
</comment>
<protein>
    <recommendedName>
        <fullName evidence="9">FAD-binding PCMH-type domain-containing protein</fullName>
    </recommendedName>
</protein>
<dbReference type="Pfam" id="PF03450">
    <property type="entry name" value="CO_deh_flav_C"/>
    <property type="match status" value="1"/>
</dbReference>
<dbReference type="InterPro" id="IPR000674">
    <property type="entry name" value="Ald_Oxase/Xan_DH_a/b"/>
</dbReference>
<keyword evidence="4" id="KW-0479">Metal-binding</keyword>
<dbReference type="InterPro" id="IPR036856">
    <property type="entry name" value="Ald_Oxase/Xan_DH_a/b_sf"/>
</dbReference>
<dbReference type="PROSITE" id="PS51387">
    <property type="entry name" value="FAD_PCMH"/>
    <property type="match status" value="1"/>
</dbReference>
<sequence>MDDLKRRASILQGDKSTWITPSCLTELLQLKTRYPLAPLVVGSTFIGPPVNLTGSFYPVIISPVRVPELSIVHFAEKGITIGAACSLAMVRSILSEAVSQLPEDKNKIFRVILQQLAGKHIRSEASLGGSILSGSSSWELNPILAVGNCTFNLASNDKRRQVTLKQLLFDESGTAALRAEEILLSINVPFSKKGEYVSAFRQLQRWGSTTPVDIAAMKVILKEGTDLIANMNIYYGGTESACMFAKRVGELLVHRHWNEAMLDEACKLVLEEVPIQESALMGMMENEKTLTISFLFKFYLQVSKELKKTIHFPQNYVRDIRCAKYASRNKNSFKASQHGSSNGFHVDHNNEFNHLPENENGQSVSYKAYGLQTIVEEEFNDAEDTSAVDGELFLALVTSSRHRAKIISIHKEDALKLPGVIDIITTADVPGLNNSDLFAEYEVKYIGQAICAVVANTQSHANQAASRVRVQYEEQEPAVLSIQDSIKHNSFFEPVRKMECGNVEEAFKSADHILEGEDYIGGLDDLHLEPQTVLVIPRLDEDEVEVVITTKDPASIQAAVASALNVPSDCILCCAEKSRGLEHSHAATQAAITAVAAYNSGQVVSSVIEQTVKLPVFRSQPAFFGKYKVGCMDDGRIIALDVSYYCNAGHRPDESFKVLTTSLLSAQNAYSIPNTRCSVTACRTNLPAKLFCDGYGFAQAALLAEIWIDAVANRCGVSPEKVQYMNLHREHSETPFKQEFDATNLLGCWDECLEKSSYLQRRTAGRKTNKHCTWKKRGFAIIPAMFPAGFIGDYITQVC</sequence>
<dbReference type="Pfam" id="PF00941">
    <property type="entry name" value="FAD_binding_5"/>
    <property type="match status" value="1"/>
</dbReference>
<dbReference type="InterPro" id="IPR016169">
    <property type="entry name" value="FAD-bd_PCMH_sub2"/>
</dbReference>
<evidence type="ECO:0000256" key="8">
    <source>
        <dbReference type="ARBA" id="ARBA00034078"/>
    </source>
</evidence>
<feature type="domain" description="FAD-binding PCMH-type" evidence="9">
    <location>
        <begin position="11"/>
        <end position="193"/>
    </location>
</feature>
<dbReference type="InterPro" id="IPR036683">
    <property type="entry name" value="CO_DH_flav_C_dom_sf"/>
</dbReference>
<dbReference type="Gene3D" id="3.30.43.10">
    <property type="entry name" value="Uridine Diphospho-n-acetylenolpyruvylglucosamine Reductase, domain 2"/>
    <property type="match status" value="1"/>
</dbReference>